<evidence type="ECO:0000256" key="1">
    <source>
        <dbReference type="SAM" id="Phobius"/>
    </source>
</evidence>
<evidence type="ECO:0000313" key="2">
    <source>
        <dbReference type="EMBL" id="PNU06477.1"/>
    </source>
</evidence>
<keyword evidence="1" id="KW-1133">Transmembrane helix</keyword>
<feature type="transmembrane region" description="Helical" evidence="1">
    <location>
        <begin position="46"/>
        <end position="71"/>
    </location>
</feature>
<sequence>MRKIDTLKAAIFAALPELGTDPDRIRIWIERGTAKSTQTGTRGLAYAFQLNVLVVEMASDISILFLAVFQWMRVNQPDLMMPNADAIGFDAEILDNGTADVLLQLQLDQAVSAAPRADGGFDLQYQGEPDPFDTSIMSILEPEPAPVLTGFEVDEDTPPWEP</sequence>
<dbReference type="RefSeq" id="WP_170065813.1">
    <property type="nucleotide sequence ID" value="NZ_LYMM01000002.1"/>
</dbReference>
<keyword evidence="3" id="KW-1185">Reference proteome</keyword>
<dbReference type="Proteomes" id="UP000236327">
    <property type="component" value="Unassembled WGS sequence"/>
</dbReference>
<gene>
    <name evidence="2" type="ORF">A8V01_02735</name>
</gene>
<comment type="caution">
    <text evidence="2">The sequence shown here is derived from an EMBL/GenBank/DDBJ whole genome shotgun (WGS) entry which is preliminary data.</text>
</comment>
<keyword evidence="1" id="KW-0812">Transmembrane</keyword>
<dbReference type="InterPro" id="IPR009678">
    <property type="entry name" value="Phage_tail_completion_R"/>
</dbReference>
<proteinExistence type="predicted"/>
<protein>
    <recommendedName>
        <fullName evidence="4">Phage tail protein</fullName>
    </recommendedName>
</protein>
<dbReference type="EMBL" id="LYMM01000002">
    <property type="protein sequence ID" value="PNU06477.1"/>
    <property type="molecule type" value="Genomic_DNA"/>
</dbReference>
<accession>A0A2K2G614</accession>
<keyword evidence="1" id="KW-0472">Membrane</keyword>
<dbReference type="Pfam" id="PF06891">
    <property type="entry name" value="P2_Phage_GpR"/>
    <property type="match status" value="1"/>
</dbReference>
<evidence type="ECO:0000313" key="3">
    <source>
        <dbReference type="Proteomes" id="UP000236327"/>
    </source>
</evidence>
<name>A0A2K2G614_9SPHN</name>
<dbReference type="AlphaFoldDB" id="A0A2K2G614"/>
<evidence type="ECO:0008006" key="4">
    <source>
        <dbReference type="Google" id="ProtNLM"/>
    </source>
</evidence>
<reference evidence="2 3" key="1">
    <citation type="submission" date="2016-05" db="EMBL/GenBank/DDBJ databases">
        <title>Complete genome sequence of Novosphingobium guangzhouense SA925(T).</title>
        <authorList>
            <person name="Sha S."/>
        </authorList>
    </citation>
    <scope>NUCLEOTIDE SEQUENCE [LARGE SCALE GENOMIC DNA]</scope>
    <source>
        <strain evidence="2 3">SA925</strain>
    </source>
</reference>
<organism evidence="2 3">
    <name type="scientific">Novosphingobium guangzhouense</name>
    <dbReference type="NCBI Taxonomy" id="1850347"/>
    <lineage>
        <taxon>Bacteria</taxon>
        <taxon>Pseudomonadati</taxon>
        <taxon>Pseudomonadota</taxon>
        <taxon>Alphaproteobacteria</taxon>
        <taxon>Sphingomonadales</taxon>
        <taxon>Sphingomonadaceae</taxon>
        <taxon>Novosphingobium</taxon>
    </lineage>
</organism>